<dbReference type="GO" id="GO:0031956">
    <property type="term" value="F:medium-chain fatty acid-CoA ligase activity"/>
    <property type="evidence" value="ECO:0007669"/>
    <property type="project" value="TreeGrafter"/>
</dbReference>
<feature type="domain" description="AMP-dependent synthetase/ligase" evidence="3">
    <location>
        <begin position="16"/>
        <end position="364"/>
    </location>
</feature>
<evidence type="ECO:0000313" key="4">
    <source>
        <dbReference type="EMBL" id="RRJ82531.1"/>
    </source>
</evidence>
<proteinExistence type="inferred from homology"/>
<dbReference type="Pfam" id="PF00501">
    <property type="entry name" value="AMP-binding"/>
    <property type="match status" value="1"/>
</dbReference>
<dbReference type="GO" id="GO:0006631">
    <property type="term" value="P:fatty acid metabolic process"/>
    <property type="evidence" value="ECO:0007669"/>
    <property type="project" value="TreeGrafter"/>
</dbReference>
<dbReference type="InterPro" id="IPR045851">
    <property type="entry name" value="AMP-bd_C_sf"/>
</dbReference>
<keyword evidence="5" id="KW-1185">Reference proteome</keyword>
<dbReference type="EMBL" id="QWEZ01000002">
    <property type="protein sequence ID" value="RRJ82531.1"/>
    <property type="molecule type" value="Genomic_DNA"/>
</dbReference>
<evidence type="ECO:0000256" key="2">
    <source>
        <dbReference type="ARBA" id="ARBA00022598"/>
    </source>
</evidence>
<evidence type="ECO:0000256" key="1">
    <source>
        <dbReference type="ARBA" id="ARBA00006432"/>
    </source>
</evidence>
<keyword evidence="2 4" id="KW-0436">Ligase</keyword>
<organism evidence="4 5">
    <name type="scientific">Aestuariirhabdus litorea</name>
    <dbReference type="NCBI Taxonomy" id="2528527"/>
    <lineage>
        <taxon>Bacteria</taxon>
        <taxon>Pseudomonadati</taxon>
        <taxon>Pseudomonadota</taxon>
        <taxon>Gammaproteobacteria</taxon>
        <taxon>Oceanospirillales</taxon>
        <taxon>Aestuariirhabdaceae</taxon>
        <taxon>Aestuariirhabdus</taxon>
    </lineage>
</organism>
<reference evidence="4 5" key="2">
    <citation type="submission" date="2018-12" db="EMBL/GenBank/DDBJ databases">
        <title>Simiduia agarivorans gen. nov., sp. nov., a marine, agarolytic bacterium isolated from shallow coastal water from Keelung, Taiwan.</title>
        <authorList>
            <person name="Shieh W.Y."/>
        </authorList>
    </citation>
    <scope>NUCLEOTIDE SEQUENCE [LARGE SCALE GENOMIC DNA]</scope>
    <source>
        <strain evidence="4 5">GTF-13</strain>
    </source>
</reference>
<dbReference type="Gene3D" id="3.40.50.12780">
    <property type="entry name" value="N-terminal domain of ligase-like"/>
    <property type="match status" value="1"/>
</dbReference>
<dbReference type="AlphaFoldDB" id="A0A3P3VIG8"/>
<reference evidence="4 5" key="1">
    <citation type="submission" date="2018-08" db="EMBL/GenBank/DDBJ databases">
        <authorList>
            <person name="Khan S.A."/>
        </authorList>
    </citation>
    <scope>NUCLEOTIDE SEQUENCE [LARGE SCALE GENOMIC DNA]</scope>
    <source>
        <strain evidence="4 5">GTF-13</strain>
    </source>
</reference>
<gene>
    <name evidence="4" type="ORF">D0544_11715</name>
</gene>
<sequence>MAELSHPMAELTHPLWQAARRHADRPALIEGERVLSFAALYQDADALARHLAAQGVHRGDHLLLLEPDPLPIIRCLWATSLLGCVCIPLNPALPVAQIERQLATADARWLIGAGSGEEGEHIKLPPGCQQLGLPPLSLTATNAPLAATPEWPPLDPQTALTGTFTSGSSGHPKLALHSLANHRASAKGSGQLIPLGAGDGWGLTLPLYHIGGLAILFRCLLAGASLVLGERRDLEGFLQHPRVTHLSVVATQLVRLQRQGRSLAAGSLRHLLLGGSAFPRSLLDWLAGQPIQCHISYGLTEMSSQVMTGPANPDSRIAHLLPGRELRIAPIAGDEGQLEPGEEESGNVEGEILVRGDCLWLGYYQRGQLHRPLNKEGWFHTRDRGQLDTTGALRVIGRLDNQFVSGGENVQPEPLEAIIRSFAGGCEGGVDGGEPIDECYLVPVSDAEYGTRAVCFVEPFPADGGAELARWLQPQLASHQRPRAFYPIPPELKRGLKISRQQLCRWAEEQSQG</sequence>
<dbReference type="SUPFAM" id="SSF56801">
    <property type="entry name" value="Acetyl-CoA synthetase-like"/>
    <property type="match status" value="1"/>
</dbReference>
<accession>A0A3P3VIG8</accession>
<dbReference type="InterPro" id="IPR042099">
    <property type="entry name" value="ANL_N_sf"/>
</dbReference>
<dbReference type="Gene3D" id="3.30.300.30">
    <property type="match status" value="1"/>
</dbReference>
<dbReference type="PANTHER" id="PTHR43201:SF5">
    <property type="entry name" value="MEDIUM-CHAIN ACYL-COA LIGASE ACSF2, MITOCHONDRIAL"/>
    <property type="match status" value="1"/>
</dbReference>
<name>A0A3P3VIG8_9GAMM</name>
<evidence type="ECO:0000313" key="5">
    <source>
        <dbReference type="Proteomes" id="UP000280792"/>
    </source>
</evidence>
<dbReference type="InterPro" id="IPR000873">
    <property type="entry name" value="AMP-dep_synth/lig_dom"/>
</dbReference>
<protein>
    <submittedName>
        <fullName evidence="4">2-succinylbenzoate-CoA ligase</fullName>
    </submittedName>
</protein>
<evidence type="ECO:0000259" key="3">
    <source>
        <dbReference type="Pfam" id="PF00501"/>
    </source>
</evidence>
<dbReference type="PANTHER" id="PTHR43201">
    <property type="entry name" value="ACYL-COA SYNTHETASE"/>
    <property type="match status" value="1"/>
</dbReference>
<comment type="similarity">
    <text evidence="1">Belongs to the ATP-dependent AMP-binding enzyme family.</text>
</comment>
<dbReference type="Proteomes" id="UP000280792">
    <property type="component" value="Unassembled WGS sequence"/>
</dbReference>
<dbReference type="RefSeq" id="WP_125016352.1">
    <property type="nucleotide sequence ID" value="NZ_QWEZ01000002.1"/>
</dbReference>
<comment type="caution">
    <text evidence="4">The sequence shown here is derived from an EMBL/GenBank/DDBJ whole genome shotgun (WGS) entry which is preliminary data.</text>
</comment>